<keyword evidence="6" id="KW-1185">Reference proteome</keyword>
<dbReference type="GO" id="GO:0003700">
    <property type="term" value="F:DNA-binding transcription factor activity"/>
    <property type="evidence" value="ECO:0007669"/>
    <property type="project" value="InterPro"/>
</dbReference>
<dbReference type="PROSITE" id="PS01124">
    <property type="entry name" value="HTH_ARAC_FAMILY_2"/>
    <property type="match status" value="1"/>
</dbReference>
<sequence>MTTVSNGTVMSVVASALSRGLSFKDVQDAAGIECSTLMNPETRPPEDVMPKIVAQLGERFPGEPITLDIARAAPFSFFGGLADGARYADDLSAAINLLVKNCSVISDQLELAFHESESEAKIISNHPMNHIDGGRSAEIGSAFIVRLFTEFLGIPDCFERITFSHAPHFDERHYKDYFGVPVEFNADEISLVIKPEKLNARIKQANVDLFNYVQTHLSGIKKQIAAAKEPKELKALRKAAAENAEAGVFNTASIAAAANMSVRTAQRIAAEHGTTLQALVDKVREYRALELLQDNRNDIGSIAFLLGYSDERAFRRAFQRWSGQTPSDYRRQLNKQIE</sequence>
<dbReference type="PRINTS" id="PR00032">
    <property type="entry name" value="HTHARAC"/>
</dbReference>
<dbReference type="InterPro" id="IPR018060">
    <property type="entry name" value="HTH_AraC"/>
</dbReference>
<proteinExistence type="predicted"/>
<dbReference type="EMBL" id="FWFX01000001">
    <property type="protein sequence ID" value="SLN13438.1"/>
    <property type="molecule type" value="Genomic_DNA"/>
</dbReference>
<dbReference type="GO" id="GO:0005829">
    <property type="term" value="C:cytosol"/>
    <property type="evidence" value="ECO:0007669"/>
    <property type="project" value="TreeGrafter"/>
</dbReference>
<keyword evidence="2" id="KW-0238">DNA-binding</keyword>
<dbReference type="SMART" id="SM00342">
    <property type="entry name" value="HTH_ARAC"/>
    <property type="match status" value="1"/>
</dbReference>
<evidence type="ECO:0000256" key="1">
    <source>
        <dbReference type="ARBA" id="ARBA00023015"/>
    </source>
</evidence>
<dbReference type="AlphaFoldDB" id="A0A1X6Y7P5"/>
<protein>
    <submittedName>
        <fullName evidence="5">HTH-type transcriptional regulator VirS</fullName>
    </submittedName>
</protein>
<dbReference type="PANTHER" id="PTHR47894:SF1">
    <property type="entry name" value="HTH-TYPE TRANSCRIPTIONAL REGULATOR VQSM"/>
    <property type="match status" value="1"/>
</dbReference>
<dbReference type="InterPro" id="IPR032687">
    <property type="entry name" value="AraC-type_N"/>
</dbReference>
<dbReference type="Proteomes" id="UP000193061">
    <property type="component" value="Unassembled WGS sequence"/>
</dbReference>
<feature type="domain" description="HTH araC/xylS-type" evidence="4">
    <location>
        <begin position="234"/>
        <end position="332"/>
    </location>
</feature>
<reference evidence="5 6" key="1">
    <citation type="submission" date="2017-03" db="EMBL/GenBank/DDBJ databases">
        <authorList>
            <person name="Afonso C.L."/>
            <person name="Miller P.J."/>
            <person name="Scott M.A."/>
            <person name="Spackman E."/>
            <person name="Goraichik I."/>
            <person name="Dimitrov K.M."/>
            <person name="Suarez D.L."/>
            <person name="Swayne D.E."/>
        </authorList>
    </citation>
    <scope>NUCLEOTIDE SEQUENCE [LARGE SCALE GENOMIC DNA]</scope>
    <source>
        <strain evidence="5 6">CECT 7450</strain>
    </source>
</reference>
<dbReference type="RefSeq" id="WP_085803739.1">
    <property type="nucleotide sequence ID" value="NZ_FWFX01000001.1"/>
</dbReference>
<evidence type="ECO:0000313" key="5">
    <source>
        <dbReference type="EMBL" id="SLN13438.1"/>
    </source>
</evidence>
<dbReference type="SUPFAM" id="SSF46689">
    <property type="entry name" value="Homeodomain-like"/>
    <property type="match status" value="1"/>
</dbReference>
<evidence type="ECO:0000256" key="3">
    <source>
        <dbReference type="ARBA" id="ARBA00023163"/>
    </source>
</evidence>
<evidence type="ECO:0000256" key="2">
    <source>
        <dbReference type="ARBA" id="ARBA00023125"/>
    </source>
</evidence>
<gene>
    <name evidence="5" type="primary">virS_1</name>
    <name evidence="5" type="ORF">ROA7450_00187</name>
</gene>
<dbReference type="InterPro" id="IPR020449">
    <property type="entry name" value="Tscrpt_reg_AraC-type_HTH"/>
</dbReference>
<dbReference type="Gene3D" id="1.10.10.60">
    <property type="entry name" value="Homeodomain-like"/>
    <property type="match status" value="1"/>
</dbReference>
<accession>A0A1X6Y7P5</accession>
<keyword evidence="3" id="KW-0804">Transcription</keyword>
<dbReference type="InterPro" id="IPR009057">
    <property type="entry name" value="Homeodomain-like_sf"/>
</dbReference>
<dbReference type="Pfam" id="PF12625">
    <property type="entry name" value="Arabinose_bd"/>
    <property type="match status" value="1"/>
</dbReference>
<name>A0A1X6Y7P5_9RHOB</name>
<dbReference type="PANTHER" id="PTHR47894">
    <property type="entry name" value="HTH-TYPE TRANSCRIPTIONAL REGULATOR GADX"/>
    <property type="match status" value="1"/>
</dbReference>
<dbReference type="GO" id="GO:0000976">
    <property type="term" value="F:transcription cis-regulatory region binding"/>
    <property type="evidence" value="ECO:0007669"/>
    <property type="project" value="TreeGrafter"/>
</dbReference>
<evidence type="ECO:0000259" key="4">
    <source>
        <dbReference type="PROSITE" id="PS01124"/>
    </source>
</evidence>
<dbReference type="Pfam" id="PF12833">
    <property type="entry name" value="HTH_18"/>
    <property type="match status" value="1"/>
</dbReference>
<evidence type="ECO:0000313" key="6">
    <source>
        <dbReference type="Proteomes" id="UP000193061"/>
    </source>
</evidence>
<dbReference type="OrthoDB" id="9805730at2"/>
<keyword evidence="1" id="KW-0805">Transcription regulation</keyword>
<organism evidence="5 6">
    <name type="scientific">Roseovarius albus</name>
    <dbReference type="NCBI Taxonomy" id="1247867"/>
    <lineage>
        <taxon>Bacteria</taxon>
        <taxon>Pseudomonadati</taxon>
        <taxon>Pseudomonadota</taxon>
        <taxon>Alphaproteobacteria</taxon>
        <taxon>Rhodobacterales</taxon>
        <taxon>Roseobacteraceae</taxon>
        <taxon>Roseovarius</taxon>
    </lineage>
</organism>